<dbReference type="EMBL" id="JAQQWE010000008">
    <property type="protein sequence ID" value="KAK7943456.1"/>
    <property type="molecule type" value="Genomic_DNA"/>
</dbReference>
<dbReference type="InterPro" id="IPR051165">
    <property type="entry name" value="Multifunctional_ANK_Repeat"/>
</dbReference>
<dbReference type="InterPro" id="IPR002110">
    <property type="entry name" value="Ankyrin_rpt"/>
</dbReference>
<evidence type="ECO:0000313" key="4">
    <source>
        <dbReference type="EMBL" id="KAK7943456.1"/>
    </source>
</evidence>
<dbReference type="PROSITE" id="PS50297">
    <property type="entry name" value="ANK_REP_REGION"/>
    <property type="match status" value="1"/>
</dbReference>
<reference evidence="4 5" key="1">
    <citation type="submission" date="2023-01" db="EMBL/GenBank/DDBJ databases">
        <title>Analysis of 21 Apiospora genomes using comparative genomics revels a genus with tremendous synthesis potential of carbohydrate active enzymes and secondary metabolites.</title>
        <authorList>
            <person name="Sorensen T."/>
        </authorList>
    </citation>
    <scope>NUCLEOTIDE SEQUENCE [LARGE SCALE GENOMIC DNA]</scope>
    <source>
        <strain evidence="4 5">CBS 24483</strain>
    </source>
</reference>
<dbReference type="Gene3D" id="1.25.40.20">
    <property type="entry name" value="Ankyrin repeat-containing domain"/>
    <property type="match status" value="2"/>
</dbReference>
<dbReference type="PANTHER" id="PTHR24123:SF141">
    <property type="entry name" value="ANKYRIN 2, ISOFORM U"/>
    <property type="match status" value="1"/>
</dbReference>
<evidence type="ECO:0000256" key="1">
    <source>
        <dbReference type="ARBA" id="ARBA00022737"/>
    </source>
</evidence>
<feature type="repeat" description="ANK" evidence="3">
    <location>
        <begin position="126"/>
        <end position="154"/>
    </location>
</feature>
<accession>A0ABR1Q0D0</accession>
<gene>
    <name evidence="4" type="ORF">PG986_012569</name>
</gene>
<keyword evidence="2 3" id="KW-0040">ANK repeat</keyword>
<name>A0ABR1Q0D0_9PEZI</name>
<proteinExistence type="predicted"/>
<organism evidence="4 5">
    <name type="scientific">Apiospora aurea</name>
    <dbReference type="NCBI Taxonomy" id="335848"/>
    <lineage>
        <taxon>Eukaryota</taxon>
        <taxon>Fungi</taxon>
        <taxon>Dikarya</taxon>
        <taxon>Ascomycota</taxon>
        <taxon>Pezizomycotina</taxon>
        <taxon>Sordariomycetes</taxon>
        <taxon>Xylariomycetidae</taxon>
        <taxon>Amphisphaeriales</taxon>
        <taxon>Apiosporaceae</taxon>
        <taxon>Apiospora</taxon>
    </lineage>
</organism>
<evidence type="ECO:0000256" key="3">
    <source>
        <dbReference type="PROSITE-ProRule" id="PRU00023"/>
    </source>
</evidence>
<dbReference type="SUPFAM" id="SSF48403">
    <property type="entry name" value="Ankyrin repeat"/>
    <property type="match status" value="1"/>
</dbReference>
<feature type="repeat" description="ANK" evidence="3">
    <location>
        <begin position="166"/>
        <end position="198"/>
    </location>
</feature>
<dbReference type="PANTHER" id="PTHR24123">
    <property type="entry name" value="ANKYRIN REPEAT-CONTAINING"/>
    <property type="match status" value="1"/>
</dbReference>
<dbReference type="Proteomes" id="UP001391051">
    <property type="component" value="Unassembled WGS sequence"/>
</dbReference>
<keyword evidence="1" id="KW-0677">Repeat</keyword>
<dbReference type="InterPro" id="IPR036770">
    <property type="entry name" value="Ankyrin_rpt-contain_sf"/>
</dbReference>
<evidence type="ECO:0008006" key="6">
    <source>
        <dbReference type="Google" id="ProtNLM"/>
    </source>
</evidence>
<evidence type="ECO:0000313" key="5">
    <source>
        <dbReference type="Proteomes" id="UP001391051"/>
    </source>
</evidence>
<dbReference type="Pfam" id="PF12796">
    <property type="entry name" value="Ank_2"/>
    <property type="match status" value="2"/>
</dbReference>
<dbReference type="RefSeq" id="XP_066695487.1">
    <property type="nucleotide sequence ID" value="XM_066848791.1"/>
</dbReference>
<keyword evidence="5" id="KW-1185">Reference proteome</keyword>
<sequence>MVGLLELPLELFLEITGYINTGQEWKTLAAVNRGFYYLAIKRFWDSIDQDKRNRIFMWACAAGSTRALNRLLESRQTPNLNLQPSISTNSMSRVLTNTWEDTPSFPYMDNIHAVGTSLHWNSCWKPLHVAVRHGRKEIVETLLHHGAWIDAVSKNYCCCKEPSTSSKYTALHLAICTGQEEIAHLLLANKTSIYVDQNGHDGKPYGQECGRITALHFCAIHGSLATAKAIIEGGHKAVINEQDEDGWSAIAYAYRNFKDDVFDYLLAEGASTLLPKMNHFWFRANDNPTASELLHQACLESRWDVVIKLVHHGSDPSKPDRAGRQPLRLCLDSPSFQHSTRLSWDYHTDHTIAVSQMVDAIKVCKMHLRSQRRTLLEVMEYALGWPTPALVSLLLDAGIESSTMLEGTPFEIRPPFPLAQIGSEDFHYDSCFFDTGRGARRCPNTRKRLRTTNLRAPRHYNSQPTCSFPPALELFYICLDRGQYGILEELAKVVDFAYTECTEQQMWFFFSIVTSTWWIEDPTPLIDRRLRCLKFLFQLGGSEVLLRSSKTFKELCHKFLDCSSGEEATLDYLDSGGCYHFDPLGDRTALFYATHHGCAELTKRLLDLGEDPNRLMVSHLDPEKRHYGPDAWEGRWGDDVGVLRALLERGGNPFRSEGDRGGIGFPFGTRLKQGGRLGFFRELCKLTISNETDDADLFDILEIACDYGRYEHIQILPGYSIEDYDYPQQVDEAIDTIGLILQLGGSEILTSSWRLKRGRPDFTALKVLKKLLAPAPEDLAQGWTGVRMAYIHVCLNQRIKIVSGSHKNSVTILGGKIDWKPSMGNGPYGPPEDEGEEEVEGPFSITRELYDKHMYYMGISLPDVS</sequence>
<protein>
    <recommendedName>
        <fullName evidence="6">F-box domain-containing protein</fullName>
    </recommendedName>
</protein>
<dbReference type="PROSITE" id="PS50088">
    <property type="entry name" value="ANK_REPEAT"/>
    <property type="match status" value="2"/>
</dbReference>
<comment type="caution">
    <text evidence="4">The sequence shown here is derived from an EMBL/GenBank/DDBJ whole genome shotgun (WGS) entry which is preliminary data.</text>
</comment>
<dbReference type="SMART" id="SM00248">
    <property type="entry name" value="ANK"/>
    <property type="match status" value="7"/>
</dbReference>
<evidence type="ECO:0000256" key="2">
    <source>
        <dbReference type="ARBA" id="ARBA00023043"/>
    </source>
</evidence>
<dbReference type="GeneID" id="92081853"/>